<name>I3T5I8_LOTJA</name>
<protein>
    <submittedName>
        <fullName evidence="2">Uncharacterized protein</fullName>
    </submittedName>
</protein>
<dbReference type="AlphaFoldDB" id="I3T5I8"/>
<evidence type="ECO:0000313" key="2">
    <source>
        <dbReference type="EMBL" id="AFK47780.1"/>
    </source>
</evidence>
<feature type="region of interest" description="Disordered" evidence="1">
    <location>
        <begin position="19"/>
        <end position="100"/>
    </location>
</feature>
<accession>I3T5I8</accession>
<proteinExistence type="evidence at transcript level"/>
<sequence>MGDSETVVADASAAEAYAASASAGHADTVMDPVPEAGAATGEASQANSAYGYGEGNVYARDPNSGQLGGTGDSKQAAGVVDANEAGNAAAENSVVPEYNSTANGSVVTNAAGLENGNAVDNVDGSADEKQLADGYAALSAEEDRLWNIVSANS</sequence>
<reference evidence="2" key="1">
    <citation type="submission" date="2012-05" db="EMBL/GenBank/DDBJ databases">
        <authorList>
            <person name="Krishnakumar V."/>
            <person name="Cheung F."/>
            <person name="Xiao Y."/>
            <person name="Chan A."/>
            <person name="Moskal W.A."/>
            <person name="Town C.D."/>
        </authorList>
    </citation>
    <scope>NUCLEOTIDE SEQUENCE</scope>
</reference>
<organism evidence="2">
    <name type="scientific">Lotus japonicus</name>
    <name type="common">Lotus corniculatus var. japonicus</name>
    <dbReference type="NCBI Taxonomy" id="34305"/>
    <lineage>
        <taxon>Eukaryota</taxon>
        <taxon>Viridiplantae</taxon>
        <taxon>Streptophyta</taxon>
        <taxon>Embryophyta</taxon>
        <taxon>Tracheophyta</taxon>
        <taxon>Spermatophyta</taxon>
        <taxon>Magnoliopsida</taxon>
        <taxon>eudicotyledons</taxon>
        <taxon>Gunneridae</taxon>
        <taxon>Pentapetalae</taxon>
        <taxon>rosids</taxon>
        <taxon>fabids</taxon>
        <taxon>Fabales</taxon>
        <taxon>Fabaceae</taxon>
        <taxon>Papilionoideae</taxon>
        <taxon>50 kb inversion clade</taxon>
        <taxon>NPAAA clade</taxon>
        <taxon>Hologalegina</taxon>
        <taxon>robinioid clade</taxon>
        <taxon>Loteae</taxon>
        <taxon>Lotus</taxon>
    </lineage>
</organism>
<dbReference type="EMBL" id="BT147986">
    <property type="protein sequence ID" value="AFK47780.1"/>
    <property type="molecule type" value="mRNA"/>
</dbReference>
<evidence type="ECO:0000256" key="1">
    <source>
        <dbReference type="SAM" id="MobiDB-lite"/>
    </source>
</evidence>
<feature type="compositionally biased region" description="Low complexity" evidence="1">
    <location>
        <begin position="76"/>
        <end position="91"/>
    </location>
</feature>